<dbReference type="Proteomes" id="UP000002698">
    <property type="component" value="Chromosome"/>
</dbReference>
<dbReference type="KEGG" id="nph:NP_3060A"/>
<organism evidence="2 3">
    <name type="scientific">Natronomonas pharaonis (strain ATCC 35678 / DSM 2160 / CIP 103997 / JCM 8858 / NBRC 14720 / NCIMB 2260 / Gabara)</name>
    <name type="common">Halobacterium pharaonis</name>
    <dbReference type="NCBI Taxonomy" id="348780"/>
    <lineage>
        <taxon>Archaea</taxon>
        <taxon>Methanobacteriati</taxon>
        <taxon>Methanobacteriota</taxon>
        <taxon>Stenosarchaea group</taxon>
        <taxon>Halobacteria</taxon>
        <taxon>Halobacteriales</taxon>
        <taxon>Natronomonadaceae</taxon>
        <taxon>Natronomonas</taxon>
    </lineage>
</organism>
<evidence type="ECO:0000313" key="3">
    <source>
        <dbReference type="Proteomes" id="UP000002698"/>
    </source>
</evidence>
<dbReference type="EnsemblBacteria" id="CAI49621">
    <property type="protein sequence ID" value="CAI49621"/>
    <property type="gene ID" value="NP_3060A"/>
</dbReference>
<proteinExistence type="predicted"/>
<dbReference type="AlphaFoldDB" id="A0A1U7EX04"/>
<evidence type="ECO:0000313" key="2">
    <source>
        <dbReference type="EMBL" id="CAI49621.1"/>
    </source>
</evidence>
<keyword evidence="1" id="KW-0812">Transmembrane</keyword>
<dbReference type="HOGENOM" id="CLU_159082_2_1_2"/>
<feature type="transmembrane region" description="Helical" evidence="1">
    <location>
        <begin position="44"/>
        <end position="65"/>
    </location>
</feature>
<dbReference type="InterPro" id="IPR055943">
    <property type="entry name" value="DUF7521"/>
</dbReference>
<gene>
    <name evidence="2" type="ordered locus">NP_3060A</name>
</gene>
<dbReference type="EMBL" id="CR936257">
    <property type="protein sequence ID" value="CAI49621.1"/>
    <property type="molecule type" value="Genomic_DNA"/>
</dbReference>
<dbReference type="GeneID" id="3701641"/>
<dbReference type="eggNOG" id="arCOG03915">
    <property type="taxonomic scope" value="Archaea"/>
</dbReference>
<accession>A0A1U7EX04</accession>
<reference evidence="2 3" key="1">
    <citation type="journal article" date="2005" name="Genome Res.">
        <title>Living with two extremes: conclusions from the genome sequence of Natronomonas pharaonis.</title>
        <authorList>
            <person name="Falb M."/>
            <person name="Pfeiffer F."/>
            <person name="Palm P."/>
            <person name="Rodewald K."/>
            <person name="Hickmann V."/>
            <person name="Tittor J."/>
            <person name="Oesterhelt D."/>
        </authorList>
    </citation>
    <scope>NUCLEOTIDE SEQUENCE [LARGE SCALE GENOMIC DNA]</scope>
    <source>
        <strain evidence="3">ATCC 35678 / DSM 2160 / CIP 103997 / JCM 8858 / NBRC 14720 / NCIMB 2260 / Gabara</strain>
    </source>
</reference>
<dbReference type="OrthoDB" id="170398at2157"/>
<dbReference type="Pfam" id="PF24365">
    <property type="entry name" value="DUF7521"/>
    <property type="match status" value="1"/>
</dbReference>
<keyword evidence="1" id="KW-1133">Transmembrane helix</keyword>
<feature type="transmembrane region" description="Helical" evidence="1">
    <location>
        <begin position="12"/>
        <end position="32"/>
    </location>
</feature>
<dbReference type="DNASU" id="3701641"/>
<name>A0A1U7EX04_NATPD</name>
<keyword evidence="1" id="KW-0472">Membrane</keyword>
<feature type="transmembrane region" description="Helical" evidence="1">
    <location>
        <begin position="71"/>
        <end position="94"/>
    </location>
</feature>
<protein>
    <submittedName>
        <fullName evidence="2">Uncharacterized protein</fullName>
    </submittedName>
</protein>
<evidence type="ECO:0000256" key="1">
    <source>
        <dbReference type="SAM" id="Phobius"/>
    </source>
</evidence>
<dbReference type="STRING" id="348780.NP_3060A"/>
<sequence>MVHASVDIEVQFAIAVVKTLILVLGGIVTYLAYSAYQRTGDETLFQLSVGLALVGVGVLLGGFTFELLDVSLGVGVLIESLFVLAGLSVIAYSLKK</sequence>
<dbReference type="RefSeq" id="WP_011323243.1">
    <property type="nucleotide sequence ID" value="NC_007426.1"/>
</dbReference>
<keyword evidence="3" id="KW-1185">Reference proteome</keyword>